<dbReference type="EMBL" id="CH473955">
    <property type="protein sequence ID" value="EDM10163.1"/>
    <property type="molecule type" value="Genomic_DNA"/>
</dbReference>
<evidence type="ECO:0000313" key="1">
    <source>
        <dbReference type="EMBL" id="EDM10163.1"/>
    </source>
</evidence>
<protein>
    <submittedName>
        <fullName evidence="1">RCG44764</fullName>
    </submittedName>
</protein>
<sequence length="43" mass="4842">MGTHETAVWVKELGTKPDRLSLIPRTCTVEGENHRLSSDLQVH</sequence>
<organism evidence="1 2">
    <name type="scientific">Rattus norvegicus</name>
    <name type="common">Rat</name>
    <dbReference type="NCBI Taxonomy" id="10116"/>
    <lineage>
        <taxon>Eukaryota</taxon>
        <taxon>Metazoa</taxon>
        <taxon>Chordata</taxon>
        <taxon>Craniata</taxon>
        <taxon>Vertebrata</taxon>
        <taxon>Euteleostomi</taxon>
        <taxon>Mammalia</taxon>
        <taxon>Eutheria</taxon>
        <taxon>Euarchontoglires</taxon>
        <taxon>Glires</taxon>
        <taxon>Rodentia</taxon>
        <taxon>Myomorpha</taxon>
        <taxon>Muroidea</taxon>
        <taxon>Muridae</taxon>
        <taxon>Murinae</taxon>
        <taxon>Rattus</taxon>
    </lineage>
</organism>
<dbReference type="Proteomes" id="UP000234681">
    <property type="component" value="Chromosome 2"/>
</dbReference>
<proteinExistence type="predicted"/>
<reference evidence="2" key="1">
    <citation type="submission" date="2005-09" db="EMBL/GenBank/DDBJ databases">
        <authorList>
            <person name="Mural R.J."/>
            <person name="Li P.W."/>
            <person name="Adams M.D."/>
            <person name="Amanatides P.G."/>
            <person name="Baden-Tillson H."/>
            <person name="Barnstead M."/>
            <person name="Chin S.H."/>
            <person name="Dew I."/>
            <person name="Evans C.A."/>
            <person name="Ferriera S."/>
            <person name="Flanigan M."/>
            <person name="Fosler C."/>
            <person name="Glodek A."/>
            <person name="Gu Z."/>
            <person name="Holt R.A."/>
            <person name="Jennings D."/>
            <person name="Kraft C.L."/>
            <person name="Lu F."/>
            <person name="Nguyen T."/>
            <person name="Nusskern D.R."/>
            <person name="Pfannkoch C.M."/>
            <person name="Sitter C."/>
            <person name="Sutton G.G."/>
            <person name="Venter J.C."/>
            <person name="Wang Z."/>
            <person name="Woodage T."/>
            <person name="Zheng X.H."/>
            <person name="Zhong F."/>
        </authorList>
    </citation>
    <scope>NUCLEOTIDE SEQUENCE [LARGE SCALE GENOMIC DNA]</scope>
    <source>
        <strain>BN</strain>
        <strain evidence="2">Sprague-Dawley</strain>
    </source>
</reference>
<gene>
    <name evidence="1" type="ORF">rCG_44764</name>
</gene>
<dbReference type="AlphaFoldDB" id="A6I555"/>
<evidence type="ECO:0000313" key="2">
    <source>
        <dbReference type="Proteomes" id="UP000234681"/>
    </source>
</evidence>
<name>A6I555_RAT</name>
<accession>A6I555</accession>